<keyword evidence="3" id="KW-1133">Transmembrane helix</keyword>
<dbReference type="EMBL" id="WBVT01000026">
    <property type="protein sequence ID" value="KAB7789955.1"/>
    <property type="molecule type" value="Genomic_DNA"/>
</dbReference>
<dbReference type="InterPro" id="IPR014755">
    <property type="entry name" value="Cu-Rt/internalin_Ig-like"/>
</dbReference>
<dbReference type="Gene3D" id="3.20.20.70">
    <property type="entry name" value="Aldolase class I"/>
    <property type="match status" value="1"/>
</dbReference>
<evidence type="ECO:0000256" key="1">
    <source>
        <dbReference type="ARBA" id="ARBA00022729"/>
    </source>
</evidence>
<dbReference type="PROSITE" id="PS50022">
    <property type="entry name" value="FA58C_3"/>
    <property type="match status" value="1"/>
</dbReference>
<accession>A0A6I1GEI8</accession>
<comment type="caution">
    <text evidence="6">The sequence shown here is derived from an EMBL/GenBank/DDBJ whole genome shotgun (WGS) entry which is preliminary data.</text>
</comment>
<dbReference type="InterPro" id="IPR013320">
    <property type="entry name" value="ConA-like_dom_sf"/>
</dbReference>
<dbReference type="InterPro" id="IPR013785">
    <property type="entry name" value="Aldolase_TIM"/>
</dbReference>
<dbReference type="Gene3D" id="2.60.120.200">
    <property type="match status" value="1"/>
</dbReference>
<keyword evidence="3" id="KW-0472">Membrane</keyword>
<name>A0A6I1GEI8_9BIFI</name>
<reference evidence="6 7" key="1">
    <citation type="submission" date="2019-09" db="EMBL/GenBank/DDBJ databases">
        <title>Characterization of the phylogenetic diversity of two novel species belonging to the genus Bifidobacterium: Bifidobacterium cebidarum sp. nov. and Bifidobacterium leontopitheci sp. nov.</title>
        <authorList>
            <person name="Lugli G.A."/>
            <person name="Duranti S."/>
            <person name="Milani C."/>
            <person name="Turroni F."/>
            <person name="Ventura M."/>
        </authorList>
    </citation>
    <scope>NUCLEOTIDE SEQUENCE [LARGE SCALE GENOMIC DNA]</scope>
    <source>
        <strain evidence="6 7">LMG 31471</strain>
    </source>
</reference>
<feature type="domain" description="F5/8 type C" evidence="5">
    <location>
        <begin position="102"/>
        <end position="260"/>
    </location>
</feature>
<dbReference type="Pfam" id="PF07554">
    <property type="entry name" value="FIVAR"/>
    <property type="match status" value="3"/>
</dbReference>
<keyword evidence="3" id="KW-0812">Transmembrane</keyword>
<evidence type="ECO:0000313" key="6">
    <source>
        <dbReference type="EMBL" id="KAB7789955.1"/>
    </source>
</evidence>
<evidence type="ECO:0000256" key="4">
    <source>
        <dbReference type="SAM" id="SignalP"/>
    </source>
</evidence>
<evidence type="ECO:0000259" key="5">
    <source>
        <dbReference type="PROSITE" id="PS50022"/>
    </source>
</evidence>
<dbReference type="SUPFAM" id="SSF49785">
    <property type="entry name" value="Galactose-binding domain-like"/>
    <property type="match status" value="2"/>
</dbReference>
<feature type="region of interest" description="Disordered" evidence="2">
    <location>
        <begin position="1603"/>
        <end position="1624"/>
    </location>
</feature>
<proteinExistence type="predicted"/>
<feature type="transmembrane region" description="Helical" evidence="3">
    <location>
        <begin position="1628"/>
        <end position="1648"/>
    </location>
</feature>
<dbReference type="Gene3D" id="2.60.40.1220">
    <property type="match status" value="1"/>
</dbReference>
<evidence type="ECO:0000256" key="2">
    <source>
        <dbReference type="SAM" id="MobiDB-lite"/>
    </source>
</evidence>
<dbReference type="Gene3D" id="2.60.120.260">
    <property type="entry name" value="Galactose-binding domain-like"/>
    <property type="match status" value="2"/>
</dbReference>
<dbReference type="InterPro" id="IPR008979">
    <property type="entry name" value="Galactose-bd-like_sf"/>
</dbReference>
<feature type="signal peptide" evidence="4">
    <location>
        <begin position="1"/>
        <end position="30"/>
    </location>
</feature>
<dbReference type="SUPFAM" id="SSF51445">
    <property type="entry name" value="(Trans)glycosidases"/>
    <property type="match status" value="1"/>
</dbReference>
<feature type="chain" id="PRO_5038404680" evidence="4">
    <location>
        <begin position="31"/>
        <end position="1653"/>
    </location>
</feature>
<feature type="compositionally biased region" description="Low complexity" evidence="2">
    <location>
        <begin position="115"/>
        <end position="128"/>
    </location>
</feature>
<evidence type="ECO:0000313" key="7">
    <source>
        <dbReference type="Proteomes" id="UP000441772"/>
    </source>
</evidence>
<evidence type="ECO:0000256" key="3">
    <source>
        <dbReference type="SAM" id="Phobius"/>
    </source>
</evidence>
<keyword evidence="1 4" id="KW-0732">Signal</keyword>
<dbReference type="InterPro" id="IPR032812">
    <property type="entry name" value="SbsA_Ig"/>
</dbReference>
<dbReference type="Proteomes" id="UP000441772">
    <property type="component" value="Unassembled WGS sequence"/>
</dbReference>
<dbReference type="Gene3D" id="1.20.1270.70">
    <property type="entry name" value="Designed single chain three-helix bundle"/>
    <property type="match status" value="3"/>
</dbReference>
<dbReference type="SMART" id="SM00231">
    <property type="entry name" value="FA58C"/>
    <property type="match status" value="1"/>
</dbReference>
<dbReference type="RefSeq" id="WP_152234882.1">
    <property type="nucleotide sequence ID" value="NZ_JBHSKZ010000059.1"/>
</dbReference>
<dbReference type="Pfam" id="PF00754">
    <property type="entry name" value="F5_F8_type_C"/>
    <property type="match status" value="1"/>
</dbReference>
<dbReference type="SUPFAM" id="SSF49899">
    <property type="entry name" value="Concanavalin A-like lectins/glucanases"/>
    <property type="match status" value="1"/>
</dbReference>
<feature type="region of interest" description="Disordered" evidence="2">
    <location>
        <begin position="98"/>
        <end position="136"/>
    </location>
</feature>
<keyword evidence="7" id="KW-1185">Reference proteome</keyword>
<protein>
    <submittedName>
        <fullName evidence="6">F5/8 type C domain-containing protein</fullName>
    </submittedName>
</protein>
<sequence>MEHAVKRFKACALATIVAMALSPFALQAQAKAADAAGVGGDVSVTQTDNSLTVGNGALSRTFSTASNKLSTTEINNKRANVKYTPASGSEEFVVKMTKNTGDTKPPTAIDRTGWEASASSAETSGENSPASNAIDGNTSTIWHSQYSSGNIQLRTGHWLMLALGKETTFKAFSYTPRPSGANGNVKGYKLMYSNDTTAPSATDANAWTEAKSGEFTYDGVNPIYVNLDSAVTARYVKFVPTSSVNGAKFAGCAEFNLYADTYTAPSAGQDYDFAASELTLAGKPEVKDTTATINKVKKTGKEVVFTFKPHQFRDVDYTISEHVVMYNGDHYMRKFLSISVPKAQQDDAILDYIDLESLKVTAGKDTTWTIPTNAGGVVAMDQFKANLGQPIYVDGMFMGSEFPETDTQIVNNTGYMRYYTGKSFARLVTDQQAGASADGQSIVYNTWQTVVGAARSTDNSVIQSDFYDYITDIATPTEFRTQYNSWFDNMMKIDDTNILDSFKAVDKDLNAAGAEPLGSYVVDDGWNNYNPTETSVDVERSGTGKNTAGFWTFNSKFPNGLTPSSKLVQKLGSNFGVWVGPRGGYNFYGQLADILTASGKGSKAGGSIDVADREYVKNFAKMSTDWQDKYKVNYWKWDGFADQAQFNAFPATDGVPGYANRHMTGGTNNMYHVTDLWEAWIDLFDQVRANAEKNGIDLWISLTCYVNPSPWFLQWANSVWLQCVYDQTDAGASASKMDRQLTYRDATYYDFIKNHEFQFPLGNVYNHDPIYGKEGTNITATTATDVQFANYLYTQASRGTAFWELYYSDSLMSEGKWQVTSEFLKWAKENHHILRNAKMFGVSPNSAVKLNTTTNNNDLGGAYGFSAFDGEDGLVMVRNSSTTAKDITYKFDATNGVQIDSGTYNVTLDRVYNPKDSAEAKDTPSDAKVTSTTTFDYGKSHTFNLQPDESITFRVSKTTDKTAPKIASIAADGKTDVRVKFDEPVKASADVPFELTGAEIASVKASADRATFDITLKDAPANGTKLTVKAGDKIADRAGNKADDTASVTYRAGNKVTSSPEADYDGTTKNLGTKGRSLDSAGGFTVDLDVTTTSTNATLVAQPKGYTVAIDKDGYPTVALNGATATADVKVNDGKKHSITAVKENNGMLKVYVDGALAGSVYKAGNMTYTIPAGRATTGSKAFAGKLAVAVYDTAWGYDDIAAADAPATVENVALNKNASVHWMDGSEAPTDQGRPASMAVDGNSTDTANNYVGFGSDDKTEGSYLQVDFGAVYDIENTEGGAEGAAKMYRYWADSRTYNGTVVMLSENGTFAEGDRTIIYNSDKENFFKFGAGTENTYAETSAGKAFNVPAGTKARYVRVYMHGRNGGNTNHIVELQVFGKKIAGETTPDAVDKSELQARLAELAKVDTTGKTADSVAKFKAAVEAAKKVLDDADATQAQVDDAVNSLEGIEKVLVDETPEVTVDKSALKARLEELAKVDLTGKTEASVKAFKDVIAAATAVYEDADATQAEVDQALKSLEGLEKVLVDEPVNPEPGKVDKTALKKRLEELAKVSTDGKTAASVATFRKAIAAAQAVLDNPNATKADVDAALKSLDGIEKVLTDEKTPQPKPQPNKKPGLSNTGADVTAVAVAAAAVALAGAAALTLRRRRS</sequence>
<dbReference type="Pfam" id="PF13205">
    <property type="entry name" value="Big_5"/>
    <property type="match status" value="1"/>
</dbReference>
<gene>
    <name evidence="6" type="ORF">F7D09_1568</name>
</gene>
<dbReference type="InterPro" id="IPR000421">
    <property type="entry name" value="FA58C"/>
</dbReference>
<dbReference type="InterPro" id="IPR017853">
    <property type="entry name" value="GH"/>
</dbReference>
<organism evidence="6 7">
    <name type="scientific">Bifidobacterium leontopitheci</name>
    <dbReference type="NCBI Taxonomy" id="2650774"/>
    <lineage>
        <taxon>Bacteria</taxon>
        <taxon>Bacillati</taxon>
        <taxon>Actinomycetota</taxon>
        <taxon>Actinomycetes</taxon>
        <taxon>Bifidobacteriales</taxon>
        <taxon>Bifidobacteriaceae</taxon>
        <taxon>Bifidobacterium</taxon>
    </lineage>
</organism>